<name>A0AAC9P9R0_9PROT</name>
<evidence type="ECO:0000256" key="1">
    <source>
        <dbReference type="SAM" id="MobiDB-lite"/>
    </source>
</evidence>
<accession>A0AAC9P9R0</accession>
<feature type="region of interest" description="Disordered" evidence="1">
    <location>
        <begin position="347"/>
        <end position="388"/>
    </location>
</feature>
<evidence type="ECO:0000313" key="3">
    <source>
        <dbReference type="Proteomes" id="UP000182373"/>
    </source>
</evidence>
<dbReference type="Proteomes" id="UP000182373">
    <property type="component" value="Chromosome"/>
</dbReference>
<organism evidence="2 3">
    <name type="scientific">Granulibacter bethesdensis</name>
    <dbReference type="NCBI Taxonomy" id="364410"/>
    <lineage>
        <taxon>Bacteria</taxon>
        <taxon>Pseudomonadati</taxon>
        <taxon>Pseudomonadota</taxon>
        <taxon>Alphaproteobacteria</taxon>
        <taxon>Acetobacterales</taxon>
        <taxon>Acetobacteraceae</taxon>
        <taxon>Granulibacter</taxon>
    </lineage>
</organism>
<gene>
    <name evidence="2" type="ORF">GbCGDNIH9_2313</name>
</gene>
<protein>
    <submittedName>
        <fullName evidence="2">Uncharacterized protein</fullName>
    </submittedName>
</protein>
<dbReference type="AlphaFoldDB" id="A0AAC9P9R0"/>
<dbReference type="EMBL" id="CP018191">
    <property type="protein sequence ID" value="APH55640.1"/>
    <property type="molecule type" value="Genomic_DNA"/>
</dbReference>
<sequence length="388" mass="40570">MGVPSAIRSPPFFARNPAQPDQPETPTRNAHQKRPPGTIGKAFMIRLPFCLNRFPIMLVCLSGLLGLSGCGDLPRPFMGHPGQTAMKLAAPPPARLAVPTPGNALLDDNSSKLLATSIAHALDDHTVPAVAGPVKKGDWWLGITATTQGNTVVPHYEVFDPTGKSHGKADGLSMPVSGWAAGDRTMLRQEALTSADKISDLLNDVDAAMKQSDPNSLFNRPARIAVLDGIGAPGDGNTTLSMQMKMALPKIGITIASDESAQTAPADFTVQPRVRTAPGANGSERIEIQWIVTDSSGQESGRTIQINEIPPGTLDLHWGDVAYVASTEAAGGIKQVIQNATGLNRAKAKAAAGKTAEKPAETASSTALSVPPEDALHKAPVSPQSPLP</sequence>
<feature type="region of interest" description="Disordered" evidence="1">
    <location>
        <begin position="1"/>
        <end position="37"/>
    </location>
</feature>
<reference evidence="3" key="1">
    <citation type="submission" date="2016-11" db="EMBL/GenBank/DDBJ databases">
        <title>Comparative genomic and phenotypic analysis of Granulibacter bethesdensis clinical isolates from patients with chronic granulomatous disease.</title>
        <authorList>
            <person name="Zarember K.A."/>
            <person name="Porcella S.F."/>
            <person name="Chu J."/>
            <person name="Ding L."/>
            <person name="Dahlstrom E."/>
            <person name="Barbian K."/>
            <person name="Martens C."/>
            <person name="Sykora L."/>
            <person name="Kramer S."/>
            <person name="Pettinato A.M."/>
            <person name="Hong H."/>
            <person name="Wald G."/>
            <person name="Berg L.J."/>
            <person name="Rogge L.S."/>
            <person name="Greenberg D.E."/>
            <person name="Falcone E.L."/>
            <person name="Neves J.F."/>
            <person name="Simoes M.J."/>
            <person name="Casal M."/>
            <person name="Rodriguez-Lopez F.C."/>
            <person name="Zelazny A."/>
            <person name="Gallin J.I."/>
            <person name="Holland S.M."/>
        </authorList>
    </citation>
    <scope>NUCLEOTIDE SEQUENCE [LARGE SCALE GENOMIC DNA]</scope>
    <source>
        <strain evidence="3">NIH9.1</strain>
    </source>
</reference>
<proteinExistence type="predicted"/>
<evidence type="ECO:0000313" key="2">
    <source>
        <dbReference type="EMBL" id="APH55640.1"/>
    </source>
</evidence>